<dbReference type="Proteomes" id="UP000552097">
    <property type="component" value="Unassembled WGS sequence"/>
</dbReference>
<protein>
    <recommendedName>
        <fullName evidence="1">DUF218 domain-containing protein</fullName>
    </recommendedName>
</protein>
<dbReference type="AlphaFoldDB" id="A0A7W9HJT4"/>
<keyword evidence="3" id="KW-1185">Reference proteome</keyword>
<dbReference type="CDD" id="cd06259">
    <property type="entry name" value="YdcF-like"/>
    <property type="match status" value="1"/>
</dbReference>
<dbReference type="InterPro" id="IPR003848">
    <property type="entry name" value="DUF218"/>
</dbReference>
<proteinExistence type="predicted"/>
<evidence type="ECO:0000313" key="2">
    <source>
        <dbReference type="EMBL" id="MBB5803139.1"/>
    </source>
</evidence>
<dbReference type="EMBL" id="JACHMO010000001">
    <property type="protein sequence ID" value="MBB5803139.1"/>
    <property type="molecule type" value="Genomic_DNA"/>
</dbReference>
<sequence length="318" mass="34017">MRVVVDRYTSVLHRLLPVGGADTGAGVQVLVPGGGAFGLVFGAGDLSGWWQGERPDHTCRAIVPAAALDAVASGRSTGSSVVMSGGVDLEGDWTRMHRAASGRRFRTYARRIADGFGGAPREPEPPTDADPVDVVAVLAAPNDGNGALSPMALERLAVTVAELERDPAARLVLTGGFGSQFNTTRRPHWYYSGAWLAARGVSAERVAARLETRHSYDDVLFLHDLAGRVPLRRTVVVTSDYHAERVAFLLGQVLPAAEVRAVRHSLVDPAMLDRLRRHDIAALSSTVAATMLFGPDRLSARPVSGGDRVWRFPETEGT</sequence>
<gene>
    <name evidence="2" type="ORF">F4560_002907</name>
</gene>
<dbReference type="Pfam" id="PF02698">
    <property type="entry name" value="DUF218"/>
    <property type="match status" value="1"/>
</dbReference>
<feature type="domain" description="DUF218" evidence="1">
    <location>
        <begin position="133"/>
        <end position="253"/>
    </location>
</feature>
<evidence type="ECO:0000313" key="3">
    <source>
        <dbReference type="Proteomes" id="UP000552097"/>
    </source>
</evidence>
<dbReference type="RefSeq" id="WP_184920307.1">
    <property type="nucleotide sequence ID" value="NZ_JACHMO010000001.1"/>
</dbReference>
<evidence type="ECO:0000259" key="1">
    <source>
        <dbReference type="Pfam" id="PF02698"/>
    </source>
</evidence>
<organism evidence="2 3">
    <name type="scientific">Saccharothrix ecbatanensis</name>
    <dbReference type="NCBI Taxonomy" id="1105145"/>
    <lineage>
        <taxon>Bacteria</taxon>
        <taxon>Bacillati</taxon>
        <taxon>Actinomycetota</taxon>
        <taxon>Actinomycetes</taxon>
        <taxon>Pseudonocardiales</taxon>
        <taxon>Pseudonocardiaceae</taxon>
        <taxon>Saccharothrix</taxon>
    </lineage>
</organism>
<comment type="caution">
    <text evidence="2">The sequence shown here is derived from an EMBL/GenBank/DDBJ whole genome shotgun (WGS) entry which is preliminary data.</text>
</comment>
<reference evidence="2 3" key="1">
    <citation type="submission" date="2020-08" db="EMBL/GenBank/DDBJ databases">
        <title>Sequencing the genomes of 1000 actinobacteria strains.</title>
        <authorList>
            <person name="Klenk H.-P."/>
        </authorList>
    </citation>
    <scope>NUCLEOTIDE SEQUENCE [LARGE SCALE GENOMIC DNA]</scope>
    <source>
        <strain evidence="2 3">DSM 45486</strain>
    </source>
</reference>
<accession>A0A7W9HJT4</accession>
<name>A0A7W9HJT4_9PSEU</name>